<proteinExistence type="predicted"/>
<dbReference type="EMBL" id="CAJFCJ010000014">
    <property type="protein sequence ID" value="CAD5121158.1"/>
    <property type="molecule type" value="Genomic_DNA"/>
</dbReference>
<accession>A0A7I8W0F9</accession>
<sequence length="502" mass="57196">MLSLLPHMTGEEVDEVVQSFYVDDLVLAGTTNNDVVKRAIHQDGRVDVPAEGILGLKKLGEIAKLRATDRVLGMALLSVSNILKYKQREQDNRDVQSVVCCAKDCTYTDWSEWSKCDDLCSGTQEKERRREIKAKAVCGGKDCKERLREKKNCNSEFSFPCWPGRPAYFCKCSKGFTQVNGRCKMIKSERTTVKVHSFMSILRLREMDIVEQLDKKINNIQYVNGNLIDITYKYNLSMNLTVKETNHFLIESGIYSYKFGLVDLQTSMYIKNVNADEIRANVSFLTDNCSTRVFSRDNPYSGYIVCQKRYAKPEIIHGEKLCFLIILKLGGKLTIDADLLPPSKIVGTHSCYFGPIEESIERCITFDLLPPKHCSTFKKQPISCQKEPIKINCDDVNELKTLTVLFSGWNDTLSMIKSFTASIYSLHVIEGNYERKEIIDSMDSYSPNDTEMSLKFSDNGGFFEVELQAFDNALNVEKTSRLIEILKDGNEYKCHTFLLKSL</sequence>
<organism evidence="1 2">
    <name type="scientific">Dimorphilus gyrociliatus</name>
    <dbReference type="NCBI Taxonomy" id="2664684"/>
    <lineage>
        <taxon>Eukaryota</taxon>
        <taxon>Metazoa</taxon>
        <taxon>Spiralia</taxon>
        <taxon>Lophotrochozoa</taxon>
        <taxon>Annelida</taxon>
        <taxon>Polychaeta</taxon>
        <taxon>Polychaeta incertae sedis</taxon>
        <taxon>Dinophilidae</taxon>
        <taxon>Dimorphilus</taxon>
    </lineage>
</organism>
<dbReference type="InterPro" id="IPR000884">
    <property type="entry name" value="TSP1_rpt"/>
</dbReference>
<reference evidence="1 2" key="1">
    <citation type="submission" date="2020-08" db="EMBL/GenBank/DDBJ databases">
        <authorList>
            <person name="Hejnol A."/>
        </authorList>
    </citation>
    <scope>NUCLEOTIDE SEQUENCE [LARGE SCALE GENOMIC DNA]</scope>
</reference>
<dbReference type="PROSITE" id="PS50092">
    <property type="entry name" value="TSP1"/>
    <property type="match status" value="1"/>
</dbReference>
<dbReference type="Pfam" id="PF00090">
    <property type="entry name" value="TSP_1"/>
    <property type="match status" value="1"/>
</dbReference>
<protein>
    <submittedName>
        <fullName evidence="1">DgyrCDS9695</fullName>
    </submittedName>
</protein>
<dbReference type="SUPFAM" id="SSF82895">
    <property type="entry name" value="TSP-1 type 1 repeat"/>
    <property type="match status" value="1"/>
</dbReference>
<evidence type="ECO:0000313" key="2">
    <source>
        <dbReference type="Proteomes" id="UP000549394"/>
    </source>
</evidence>
<dbReference type="InterPro" id="IPR036383">
    <property type="entry name" value="TSP1_rpt_sf"/>
</dbReference>
<evidence type="ECO:0000313" key="1">
    <source>
        <dbReference type="EMBL" id="CAD5121158.1"/>
    </source>
</evidence>
<keyword evidence="2" id="KW-1185">Reference proteome</keyword>
<gene>
    <name evidence="1" type="ORF">DGYR_LOCUS9148</name>
</gene>
<dbReference type="Proteomes" id="UP000549394">
    <property type="component" value="Unassembled WGS sequence"/>
</dbReference>
<comment type="caution">
    <text evidence="1">The sequence shown here is derived from an EMBL/GenBank/DDBJ whole genome shotgun (WGS) entry which is preliminary data.</text>
</comment>
<dbReference type="Gene3D" id="2.20.100.10">
    <property type="entry name" value="Thrombospondin type-1 (TSP1) repeat"/>
    <property type="match status" value="1"/>
</dbReference>
<name>A0A7I8W0F9_9ANNE</name>
<dbReference type="AlphaFoldDB" id="A0A7I8W0F9"/>
<dbReference type="OrthoDB" id="98591at2759"/>